<evidence type="ECO:0000313" key="3">
    <source>
        <dbReference type="Proteomes" id="UP001159363"/>
    </source>
</evidence>
<feature type="region of interest" description="Disordered" evidence="1">
    <location>
        <begin position="218"/>
        <end position="252"/>
    </location>
</feature>
<dbReference type="Proteomes" id="UP001159363">
    <property type="component" value="Chromosome 2"/>
</dbReference>
<organism evidence="2 3">
    <name type="scientific">Dryococelus australis</name>
    <dbReference type="NCBI Taxonomy" id="614101"/>
    <lineage>
        <taxon>Eukaryota</taxon>
        <taxon>Metazoa</taxon>
        <taxon>Ecdysozoa</taxon>
        <taxon>Arthropoda</taxon>
        <taxon>Hexapoda</taxon>
        <taxon>Insecta</taxon>
        <taxon>Pterygota</taxon>
        <taxon>Neoptera</taxon>
        <taxon>Polyneoptera</taxon>
        <taxon>Phasmatodea</taxon>
        <taxon>Verophasmatodea</taxon>
        <taxon>Anareolatae</taxon>
        <taxon>Phasmatidae</taxon>
        <taxon>Eurycanthinae</taxon>
        <taxon>Dryococelus</taxon>
    </lineage>
</organism>
<evidence type="ECO:0000256" key="1">
    <source>
        <dbReference type="SAM" id="MobiDB-lite"/>
    </source>
</evidence>
<gene>
    <name evidence="2" type="ORF">PR048_004172</name>
</gene>
<keyword evidence="3" id="KW-1185">Reference proteome</keyword>
<sequence length="252" mass="27701">MNARYSPCTLLLPGWLTECRLGQPATLIYGQRGCYHALLLPPIQRPAPAATYGAAPDSKGGGKREIPEKTRRPVASSGTIPTCDNLEATPPGIEPGTPWEASSVTTTPSRTLTVLRKRERERRENKNESSLGKSIMLSSVTELGSDDLQNNYTKKQTPSQTSLGKEFYSSTDAYEDRLTKKIFNIVNATWSSAGIKGRGKREILDKFRRPAASFDTIPTCGKSRVTRPGIEPGSPCWEASRLTAQPLRHRAR</sequence>
<proteinExistence type="predicted"/>
<feature type="compositionally biased region" description="Basic and acidic residues" evidence="1">
    <location>
        <begin position="60"/>
        <end position="71"/>
    </location>
</feature>
<protein>
    <submittedName>
        <fullName evidence="2">Uncharacterized protein</fullName>
    </submittedName>
</protein>
<feature type="region of interest" description="Disordered" evidence="1">
    <location>
        <begin position="50"/>
        <end position="88"/>
    </location>
</feature>
<accession>A0ABQ9I4S9</accession>
<dbReference type="EMBL" id="JARBHB010000002">
    <property type="protein sequence ID" value="KAJ8891644.1"/>
    <property type="molecule type" value="Genomic_DNA"/>
</dbReference>
<feature type="region of interest" description="Disordered" evidence="1">
    <location>
        <begin position="116"/>
        <end position="137"/>
    </location>
</feature>
<name>A0ABQ9I4S9_9NEOP</name>
<evidence type="ECO:0000313" key="2">
    <source>
        <dbReference type="EMBL" id="KAJ8891644.1"/>
    </source>
</evidence>
<feature type="compositionally biased region" description="Basic and acidic residues" evidence="1">
    <location>
        <begin position="116"/>
        <end position="127"/>
    </location>
</feature>
<reference evidence="2 3" key="1">
    <citation type="submission" date="2023-02" db="EMBL/GenBank/DDBJ databases">
        <title>LHISI_Scaffold_Assembly.</title>
        <authorList>
            <person name="Stuart O.P."/>
            <person name="Cleave R."/>
            <person name="Magrath M.J.L."/>
            <person name="Mikheyev A.S."/>
        </authorList>
    </citation>
    <scope>NUCLEOTIDE SEQUENCE [LARGE SCALE GENOMIC DNA]</scope>
    <source>
        <strain evidence="2">Daus_M_001</strain>
        <tissue evidence="2">Leg muscle</tissue>
    </source>
</reference>
<comment type="caution">
    <text evidence="2">The sequence shown here is derived from an EMBL/GenBank/DDBJ whole genome shotgun (WGS) entry which is preliminary data.</text>
</comment>